<evidence type="ECO:0008006" key="4">
    <source>
        <dbReference type="Google" id="ProtNLM"/>
    </source>
</evidence>
<dbReference type="Proteomes" id="UP001054945">
    <property type="component" value="Unassembled WGS sequence"/>
</dbReference>
<evidence type="ECO:0000256" key="1">
    <source>
        <dbReference type="SAM" id="MobiDB-lite"/>
    </source>
</evidence>
<gene>
    <name evidence="2" type="ORF">CEXT_547191</name>
</gene>
<protein>
    <recommendedName>
        <fullName evidence="4">Maturase K</fullName>
    </recommendedName>
</protein>
<comment type="caution">
    <text evidence="2">The sequence shown here is derived from an EMBL/GenBank/DDBJ whole genome shotgun (WGS) entry which is preliminary data.</text>
</comment>
<feature type="region of interest" description="Disordered" evidence="1">
    <location>
        <begin position="1"/>
        <end position="31"/>
    </location>
</feature>
<evidence type="ECO:0000313" key="3">
    <source>
        <dbReference type="Proteomes" id="UP001054945"/>
    </source>
</evidence>
<dbReference type="AlphaFoldDB" id="A0AAV4VH73"/>
<accession>A0AAV4VH73</accession>
<proteinExistence type="predicted"/>
<organism evidence="2 3">
    <name type="scientific">Caerostris extrusa</name>
    <name type="common">Bark spider</name>
    <name type="synonym">Caerostris bankana</name>
    <dbReference type="NCBI Taxonomy" id="172846"/>
    <lineage>
        <taxon>Eukaryota</taxon>
        <taxon>Metazoa</taxon>
        <taxon>Ecdysozoa</taxon>
        <taxon>Arthropoda</taxon>
        <taxon>Chelicerata</taxon>
        <taxon>Arachnida</taxon>
        <taxon>Araneae</taxon>
        <taxon>Araneomorphae</taxon>
        <taxon>Entelegynae</taxon>
        <taxon>Araneoidea</taxon>
        <taxon>Araneidae</taxon>
        <taxon>Caerostris</taxon>
    </lineage>
</organism>
<reference evidence="2 3" key="1">
    <citation type="submission" date="2021-06" db="EMBL/GenBank/DDBJ databases">
        <title>Caerostris extrusa draft genome.</title>
        <authorList>
            <person name="Kono N."/>
            <person name="Arakawa K."/>
        </authorList>
    </citation>
    <scope>NUCLEOTIDE SEQUENCE [LARGE SCALE GENOMIC DNA]</scope>
</reference>
<feature type="compositionally biased region" description="Polar residues" evidence="1">
    <location>
        <begin position="1"/>
        <end position="17"/>
    </location>
</feature>
<sequence length="230" mass="26320">MSFQSFNQSLMNTPQRSKTLKGREESHKGAEPFDVYRRLKGNVIRSHLSHAGPSRRERKPLASDQSHMMKHLVYSSVDDLFILPAPFPFHSLAHRIVQTNASDMSTWNSFVGGSLTRNPTASSSVFGNGYEKSVGQNVLSLDSKKSLPKSYLYSINSKRPRSWNLLKIERFNYNHHQQLVEEIIFIVTTIFPLLGKWREGKRIKHSDFDLAQRSRIVYLRSAINPTGFLA</sequence>
<dbReference type="EMBL" id="BPLR01014563">
    <property type="protein sequence ID" value="GIY69655.1"/>
    <property type="molecule type" value="Genomic_DNA"/>
</dbReference>
<name>A0AAV4VH73_CAEEX</name>
<feature type="compositionally biased region" description="Basic and acidic residues" evidence="1">
    <location>
        <begin position="21"/>
        <end position="31"/>
    </location>
</feature>
<keyword evidence="3" id="KW-1185">Reference proteome</keyword>
<evidence type="ECO:0000313" key="2">
    <source>
        <dbReference type="EMBL" id="GIY69655.1"/>
    </source>
</evidence>